<organism evidence="2 3">
    <name type="scientific">Symbiodinium microadriaticum</name>
    <name type="common">Dinoflagellate</name>
    <name type="synonym">Zooxanthella microadriatica</name>
    <dbReference type="NCBI Taxonomy" id="2951"/>
    <lineage>
        <taxon>Eukaryota</taxon>
        <taxon>Sar</taxon>
        <taxon>Alveolata</taxon>
        <taxon>Dinophyceae</taxon>
        <taxon>Suessiales</taxon>
        <taxon>Symbiodiniaceae</taxon>
        <taxon>Symbiodinium</taxon>
    </lineage>
</organism>
<keyword evidence="3" id="KW-1185">Reference proteome</keyword>
<dbReference type="OrthoDB" id="416406at2759"/>
<evidence type="ECO:0000313" key="2">
    <source>
        <dbReference type="EMBL" id="OLQ05369.1"/>
    </source>
</evidence>
<gene>
    <name evidence="2" type="ORF">AK812_SmicGene11441</name>
</gene>
<keyword evidence="1" id="KW-1133">Transmembrane helix</keyword>
<reference evidence="2 3" key="1">
    <citation type="submission" date="2016-02" db="EMBL/GenBank/DDBJ databases">
        <title>Genome analysis of coral dinoflagellate symbionts highlights evolutionary adaptations to a symbiotic lifestyle.</title>
        <authorList>
            <person name="Aranda M."/>
            <person name="Li Y."/>
            <person name="Liew Y.J."/>
            <person name="Baumgarten S."/>
            <person name="Simakov O."/>
            <person name="Wilson M."/>
            <person name="Piel J."/>
            <person name="Ashoor H."/>
            <person name="Bougouffa S."/>
            <person name="Bajic V.B."/>
            <person name="Ryu T."/>
            <person name="Ravasi T."/>
            <person name="Bayer T."/>
            <person name="Micklem G."/>
            <person name="Kim H."/>
            <person name="Bhak J."/>
            <person name="Lajeunesse T.C."/>
            <person name="Voolstra C.R."/>
        </authorList>
    </citation>
    <scope>NUCLEOTIDE SEQUENCE [LARGE SCALE GENOMIC DNA]</scope>
    <source>
        <strain evidence="2 3">CCMP2467</strain>
    </source>
</reference>
<evidence type="ECO:0000256" key="1">
    <source>
        <dbReference type="SAM" id="Phobius"/>
    </source>
</evidence>
<dbReference type="Proteomes" id="UP000186817">
    <property type="component" value="Unassembled WGS sequence"/>
</dbReference>
<protein>
    <submittedName>
        <fullName evidence="2">Uncharacterized protein</fullName>
    </submittedName>
</protein>
<name>A0A1Q9ED83_SYMMI</name>
<comment type="caution">
    <text evidence="2">The sequence shown here is derived from an EMBL/GenBank/DDBJ whole genome shotgun (WGS) entry which is preliminary data.</text>
</comment>
<keyword evidence="1" id="KW-0812">Transmembrane</keyword>
<sequence length="406" mass="44346">MHMFACCRHCGATGTTFGKANRRRLMVTSFWVSFTAWILNIYAALALSDNAQVLKATAWATGTFGYGGPYLGATSWVGLGGRVDEVDCGLSEYTDGCNKWFRENAPNMEEVSPGLYRRVVAFSDTKSCAGNIVYHNSRLADLLAEATGDTVNADAEMCEGCQKSAASTVSFAIMGIITQIPQMTTDLQRSTRFGDVNCQATMGAITSFWGTFSGLTSLTSFSYSCWRRFPRLVRDKVGEIEYKWSMGPGFACMLIATILKLWDAVAHAMVPTPTARQTKPPKGVELFEYMNMAEKTNSVQSIGFGVHVLQFGHQPAKACYPTHCATQASGVRLSLLAEARRITEQMQQVLQAPAAGVVKRLILGAGLPVVLHPFLSSCHEQARFYNQPAAIVNVNMKLPSVSAYRE</sequence>
<dbReference type="OMA" id="CHEQARF"/>
<dbReference type="AlphaFoldDB" id="A0A1Q9ED83"/>
<dbReference type="EMBL" id="LSRX01000187">
    <property type="protein sequence ID" value="OLQ05369.1"/>
    <property type="molecule type" value="Genomic_DNA"/>
</dbReference>
<keyword evidence="1" id="KW-0472">Membrane</keyword>
<evidence type="ECO:0000313" key="3">
    <source>
        <dbReference type="Proteomes" id="UP000186817"/>
    </source>
</evidence>
<proteinExistence type="predicted"/>
<feature type="transmembrane region" description="Helical" evidence="1">
    <location>
        <begin position="25"/>
        <end position="45"/>
    </location>
</feature>
<accession>A0A1Q9ED83</accession>